<evidence type="ECO:0000313" key="4">
    <source>
        <dbReference type="Proteomes" id="UP001231189"/>
    </source>
</evidence>
<feature type="compositionally biased region" description="Basic and acidic residues" evidence="2">
    <location>
        <begin position="88"/>
        <end position="101"/>
    </location>
</feature>
<dbReference type="AlphaFoldDB" id="A0AAD8TWJ5"/>
<name>A0AAD8TWJ5_LOLMU</name>
<evidence type="ECO:0000313" key="3">
    <source>
        <dbReference type="EMBL" id="KAK1693403.1"/>
    </source>
</evidence>
<comment type="caution">
    <text evidence="3">The sequence shown here is derived from an EMBL/GenBank/DDBJ whole genome shotgun (WGS) entry which is preliminary data.</text>
</comment>
<sequence>MAARAGLVGSSPCSVQGGALVEVEAEISPRRCHGWSEEAGPAGGGLVTAVCKLGQQHRYEEEASIARGGEEQLDKKLDVKLDMELDMKTSHGRAREEREACARGGDAVQAGARPGQTGRAAGPAGPSPGPTGFHAGSASPNREIHFDQKIVNQKDKDAAILMTWRDYEALRDEIRREFRTQDDELRGSVQEISQKLDATNETVTTMTDQMTDIQRSLQALQLAVDNLTQQQQQEDEDPEM</sequence>
<organism evidence="3 4">
    <name type="scientific">Lolium multiflorum</name>
    <name type="common">Italian ryegrass</name>
    <name type="synonym">Lolium perenne subsp. multiflorum</name>
    <dbReference type="NCBI Taxonomy" id="4521"/>
    <lineage>
        <taxon>Eukaryota</taxon>
        <taxon>Viridiplantae</taxon>
        <taxon>Streptophyta</taxon>
        <taxon>Embryophyta</taxon>
        <taxon>Tracheophyta</taxon>
        <taxon>Spermatophyta</taxon>
        <taxon>Magnoliopsida</taxon>
        <taxon>Liliopsida</taxon>
        <taxon>Poales</taxon>
        <taxon>Poaceae</taxon>
        <taxon>BOP clade</taxon>
        <taxon>Pooideae</taxon>
        <taxon>Poodae</taxon>
        <taxon>Poeae</taxon>
        <taxon>Poeae Chloroplast Group 2 (Poeae type)</taxon>
        <taxon>Loliodinae</taxon>
        <taxon>Loliinae</taxon>
        <taxon>Lolium</taxon>
    </lineage>
</organism>
<dbReference type="Proteomes" id="UP001231189">
    <property type="component" value="Unassembled WGS sequence"/>
</dbReference>
<protein>
    <submittedName>
        <fullName evidence="3">Uncharacterized protein</fullName>
    </submittedName>
</protein>
<feature type="coiled-coil region" evidence="1">
    <location>
        <begin position="210"/>
        <end position="237"/>
    </location>
</feature>
<proteinExistence type="predicted"/>
<reference evidence="3" key="1">
    <citation type="submission" date="2023-07" db="EMBL/GenBank/DDBJ databases">
        <title>A chromosome-level genome assembly of Lolium multiflorum.</title>
        <authorList>
            <person name="Chen Y."/>
            <person name="Copetti D."/>
            <person name="Kolliker R."/>
            <person name="Studer B."/>
        </authorList>
    </citation>
    <scope>NUCLEOTIDE SEQUENCE</scope>
    <source>
        <strain evidence="3">02402/16</strain>
        <tissue evidence="3">Leaf</tissue>
    </source>
</reference>
<evidence type="ECO:0000256" key="1">
    <source>
        <dbReference type="SAM" id="Coils"/>
    </source>
</evidence>
<keyword evidence="4" id="KW-1185">Reference proteome</keyword>
<feature type="region of interest" description="Disordered" evidence="2">
    <location>
        <begin position="88"/>
        <end position="140"/>
    </location>
</feature>
<keyword evidence="1" id="KW-0175">Coiled coil</keyword>
<accession>A0AAD8TWJ5</accession>
<evidence type="ECO:0000256" key="2">
    <source>
        <dbReference type="SAM" id="MobiDB-lite"/>
    </source>
</evidence>
<gene>
    <name evidence="3" type="ORF">QYE76_010100</name>
</gene>
<dbReference type="EMBL" id="JAUUTY010000001">
    <property type="protein sequence ID" value="KAK1693403.1"/>
    <property type="molecule type" value="Genomic_DNA"/>
</dbReference>